<evidence type="ECO:0000256" key="9">
    <source>
        <dbReference type="SAM" id="Phobius"/>
    </source>
</evidence>
<dbReference type="PANTHER" id="PTHR11337">
    <property type="entry name" value="MUCIN/PORIMIN"/>
    <property type="match status" value="1"/>
</dbReference>
<dbReference type="GeneID" id="109376361"/>
<dbReference type="Proteomes" id="UP000694851">
    <property type="component" value="Unplaced"/>
</dbReference>
<evidence type="ECO:0000256" key="3">
    <source>
        <dbReference type="ARBA" id="ARBA00022692"/>
    </source>
</evidence>
<evidence type="ECO:0000256" key="6">
    <source>
        <dbReference type="ARBA" id="ARBA00023136"/>
    </source>
</evidence>
<evidence type="ECO:0000256" key="1">
    <source>
        <dbReference type="ARBA" id="ARBA00004479"/>
    </source>
</evidence>
<keyword evidence="7" id="KW-0325">Glycoprotein</keyword>
<reference evidence="11" key="1">
    <citation type="submission" date="2025-08" db="UniProtKB">
        <authorList>
            <consortium name="RefSeq"/>
        </authorList>
    </citation>
    <scope>IDENTIFICATION</scope>
    <source>
        <tissue evidence="11">Muscle</tissue>
    </source>
</reference>
<evidence type="ECO:0000313" key="11">
    <source>
        <dbReference type="RefSeq" id="XP_019487812.1"/>
    </source>
</evidence>
<feature type="compositionally biased region" description="Low complexity" evidence="8">
    <location>
        <begin position="421"/>
        <end position="454"/>
    </location>
</feature>
<dbReference type="PANTHER" id="PTHR11337:SF14">
    <property type="entry name" value="PORIMIN"/>
    <property type="match status" value="1"/>
</dbReference>
<feature type="compositionally biased region" description="Polar residues" evidence="8">
    <location>
        <begin position="380"/>
        <end position="420"/>
    </location>
</feature>
<gene>
    <name evidence="11" type="primary">LOC109376361</name>
</gene>
<feature type="transmembrane region" description="Helical" evidence="9">
    <location>
        <begin position="480"/>
        <end position="501"/>
    </location>
</feature>
<dbReference type="GO" id="GO:0031410">
    <property type="term" value="C:cytoplasmic vesicle"/>
    <property type="evidence" value="ECO:0007669"/>
    <property type="project" value="TreeGrafter"/>
</dbReference>
<evidence type="ECO:0000256" key="2">
    <source>
        <dbReference type="ARBA" id="ARBA00005341"/>
    </source>
</evidence>
<comment type="subcellular location">
    <subcellularLocation>
        <location evidence="1">Membrane</location>
        <topology evidence="1">Single-pass type I membrane protein</topology>
    </subcellularLocation>
</comment>
<dbReference type="KEGG" id="hai:109376361"/>
<keyword evidence="5 9" id="KW-1133">Transmembrane helix</keyword>
<dbReference type="OrthoDB" id="6160056at2759"/>
<feature type="compositionally biased region" description="Low complexity" evidence="8">
    <location>
        <begin position="227"/>
        <end position="237"/>
    </location>
</feature>
<proteinExistence type="inferred from homology"/>
<dbReference type="AlphaFoldDB" id="A0A8B7QI66"/>
<comment type="similarity">
    <text evidence="2">Belongs to the CD164 family.</text>
</comment>
<evidence type="ECO:0000256" key="4">
    <source>
        <dbReference type="ARBA" id="ARBA00022729"/>
    </source>
</evidence>
<feature type="compositionally biased region" description="Basic residues" evidence="8">
    <location>
        <begin position="271"/>
        <end position="283"/>
    </location>
</feature>
<feature type="region of interest" description="Disordered" evidence="8">
    <location>
        <begin position="1"/>
        <end position="71"/>
    </location>
</feature>
<dbReference type="InterPro" id="IPR007947">
    <property type="entry name" value="CD164_MGC24"/>
</dbReference>
<dbReference type="GO" id="GO:0016020">
    <property type="term" value="C:membrane"/>
    <property type="evidence" value="ECO:0007669"/>
    <property type="project" value="UniProtKB-SubCell"/>
</dbReference>
<evidence type="ECO:0000313" key="10">
    <source>
        <dbReference type="Proteomes" id="UP000694851"/>
    </source>
</evidence>
<feature type="region of interest" description="Disordered" evidence="8">
    <location>
        <begin position="346"/>
        <end position="454"/>
    </location>
</feature>
<keyword evidence="10" id="KW-1185">Reference proteome</keyword>
<evidence type="ECO:0000256" key="7">
    <source>
        <dbReference type="ARBA" id="ARBA00023180"/>
    </source>
</evidence>
<accession>A0A8B7QI66</accession>
<organism evidence="10 11">
    <name type="scientific">Hipposideros armiger</name>
    <name type="common">Great Himalayan leaf-nosed bat</name>
    <dbReference type="NCBI Taxonomy" id="186990"/>
    <lineage>
        <taxon>Eukaryota</taxon>
        <taxon>Metazoa</taxon>
        <taxon>Chordata</taxon>
        <taxon>Craniata</taxon>
        <taxon>Vertebrata</taxon>
        <taxon>Euteleostomi</taxon>
        <taxon>Mammalia</taxon>
        <taxon>Eutheria</taxon>
        <taxon>Laurasiatheria</taxon>
        <taxon>Chiroptera</taxon>
        <taxon>Yinpterochiroptera</taxon>
        <taxon>Rhinolophoidea</taxon>
        <taxon>Hipposideridae</taxon>
        <taxon>Hipposideros</taxon>
    </lineage>
</organism>
<keyword evidence="4" id="KW-0732">Signal</keyword>
<keyword evidence="3 9" id="KW-0812">Transmembrane</keyword>
<keyword evidence="6 9" id="KW-0472">Membrane</keyword>
<evidence type="ECO:0000256" key="5">
    <source>
        <dbReference type="ARBA" id="ARBA00022989"/>
    </source>
</evidence>
<feature type="compositionally biased region" description="Basic and acidic residues" evidence="8">
    <location>
        <begin position="20"/>
        <end position="34"/>
    </location>
</feature>
<dbReference type="RefSeq" id="XP_019487812.1">
    <property type="nucleotide sequence ID" value="XM_019632267.1"/>
</dbReference>
<feature type="region of interest" description="Disordered" evidence="8">
    <location>
        <begin position="172"/>
        <end position="237"/>
    </location>
</feature>
<name>A0A8B7QI66_HIPAR</name>
<feature type="region of interest" description="Disordered" evidence="8">
    <location>
        <begin position="258"/>
        <end position="290"/>
    </location>
</feature>
<protein>
    <submittedName>
        <fullName evidence="11">Uncharacterized protein LOC109376361</fullName>
    </submittedName>
</protein>
<evidence type="ECO:0000256" key="8">
    <source>
        <dbReference type="SAM" id="MobiDB-lite"/>
    </source>
</evidence>
<sequence length="522" mass="56668">MSDPWLNQDEEEDLMPFIEPPKENIDPWVKKEMSPDTAPEVQPECSSFQQSEQHHENYELGQKGKKPASPPACWKLRTITPGPILKHRIATSGPSTEFRPLSVSYPNQDLIFVFLLLQPGRCRSLQRSWRKQDAGLRSIASQDSYSLKTSFRAQQSPACQYPERHWCSLLSERKKQKKTTTHPAISEKKGNCSSVLGSQARLAGGGGEQSRGAKTRKPRPRVPASPRPAATARCATPAPGPAFAPYLVIGGRWLEGRRERRKGLPGGSGARKGRSRRRSRHLGWKPTRPPHPALRTMGLGARGGWAFFIVGALLVLALLKVAVDSDASEGSSSRTPSVLLANLTAETTGNNPHVPVSHTNESSKSTVKPSTTPVSSASKNETITTLKPTAKPSTTPGSSVSKNGTETTLKPITSKMTTPQVSTNKTSTTLKSTTKVTSVSQNTTQMSTSTMTTTHNSSVTSVTITATVNSKENKGSKFDIGSFVGGIALTLGLLSVLYIGCKTYYSRRGIRYRTIDEHDAII</sequence>
<feature type="compositionally biased region" description="Low complexity" evidence="8">
    <location>
        <begin position="362"/>
        <end position="379"/>
    </location>
</feature>